<keyword evidence="3" id="KW-0031">Aminopeptidase</keyword>
<sequence length="395" mass="42801">MMTEPPRGFPTEEFAGRLARARVLMAAAGLDGLLLTTEPEFRYFSGFLTQFWQSPTRPWFLLLPADEGAPVAIIPSIGEDAMRRGWIEDIRCWSSPNPADEGLSLLADAIRDRMGPVARIGLPSGPETHLRLPLDDLDRLKRALPGVSWTGDADIIRQLRMVKSEAEIAKTAHICDLVSDVFERLPTLIRPGMSEREIFRRFKIACLRAGADDVPYLVGGSGIGGVGDIISPPGERRVGAGDVLMLDTGAVFDGYYCDFDRNYSFGSPDDAVRNAYRIAHDATAAGFDAARPGAQARDVFHAMNSLISKALGDEDGAGGGVGRMGHGLGMQLTEWPSNAAWDETEIAPGMILTLEPGLTIAPGRVMVHEENIVIRADGPRYLTRRAPPEIPVVAA</sequence>
<dbReference type="PRINTS" id="PR00599">
    <property type="entry name" value="MAPEPTIDASE"/>
</dbReference>
<dbReference type="Gene3D" id="3.90.230.10">
    <property type="entry name" value="Creatinase/methionine aminopeptidase superfamily"/>
    <property type="match status" value="1"/>
</dbReference>
<dbReference type="InterPro" id="IPR050659">
    <property type="entry name" value="Peptidase_M24B"/>
</dbReference>
<reference evidence="3" key="1">
    <citation type="submission" date="2021-04" db="EMBL/GenBank/DDBJ databases">
        <authorList>
            <person name="Zhang D.-C."/>
        </authorList>
    </citation>
    <scope>NUCLEOTIDE SEQUENCE</scope>
    <source>
        <strain evidence="3">CGMCC 1.15697</strain>
    </source>
</reference>
<feature type="domain" description="Peptidase M24" evidence="1">
    <location>
        <begin position="173"/>
        <end position="373"/>
    </location>
</feature>
<dbReference type="AlphaFoldDB" id="A0A8J7V2C2"/>
<evidence type="ECO:0000259" key="1">
    <source>
        <dbReference type="Pfam" id="PF00557"/>
    </source>
</evidence>
<dbReference type="Proteomes" id="UP000672602">
    <property type="component" value="Unassembled WGS sequence"/>
</dbReference>
<dbReference type="CDD" id="cd01066">
    <property type="entry name" value="APP_MetAP"/>
    <property type="match status" value="1"/>
</dbReference>
<comment type="caution">
    <text evidence="3">The sequence shown here is derived from an EMBL/GenBank/DDBJ whole genome shotgun (WGS) entry which is preliminary data.</text>
</comment>
<keyword evidence="3" id="KW-0645">Protease</keyword>
<dbReference type="GO" id="GO:0008235">
    <property type="term" value="F:metalloexopeptidase activity"/>
    <property type="evidence" value="ECO:0007669"/>
    <property type="project" value="UniProtKB-ARBA"/>
</dbReference>
<evidence type="ECO:0000259" key="2">
    <source>
        <dbReference type="Pfam" id="PF01321"/>
    </source>
</evidence>
<proteinExistence type="predicted"/>
<keyword evidence="4" id="KW-1185">Reference proteome</keyword>
<dbReference type="EMBL" id="JAGMWN010000001">
    <property type="protein sequence ID" value="MBP5855604.1"/>
    <property type="molecule type" value="Genomic_DNA"/>
</dbReference>
<gene>
    <name evidence="3" type="ORF">KAJ83_01175</name>
</gene>
<evidence type="ECO:0000313" key="3">
    <source>
        <dbReference type="EMBL" id="MBP5855604.1"/>
    </source>
</evidence>
<name>A0A8J7V2C2_9PROT</name>
<protein>
    <submittedName>
        <fullName evidence="3">Aminopeptidase P family protein</fullName>
    </submittedName>
</protein>
<dbReference type="SUPFAM" id="SSF55920">
    <property type="entry name" value="Creatinase/aminopeptidase"/>
    <property type="match status" value="1"/>
</dbReference>
<feature type="domain" description="Creatinase N-terminal" evidence="2">
    <location>
        <begin position="17"/>
        <end position="162"/>
    </location>
</feature>
<dbReference type="InterPro" id="IPR001714">
    <property type="entry name" value="Pept_M24_MAP"/>
</dbReference>
<dbReference type="Gene3D" id="3.40.350.10">
    <property type="entry name" value="Creatinase/prolidase N-terminal domain"/>
    <property type="match status" value="1"/>
</dbReference>
<dbReference type="RefSeq" id="WP_210680183.1">
    <property type="nucleotide sequence ID" value="NZ_JAGMWN010000001.1"/>
</dbReference>
<dbReference type="PANTHER" id="PTHR46112:SF2">
    <property type="entry name" value="XAA-PRO AMINOPEPTIDASE P-RELATED"/>
    <property type="match status" value="1"/>
</dbReference>
<dbReference type="GO" id="GO:0004177">
    <property type="term" value="F:aminopeptidase activity"/>
    <property type="evidence" value="ECO:0007669"/>
    <property type="project" value="UniProtKB-KW"/>
</dbReference>
<dbReference type="SUPFAM" id="SSF53092">
    <property type="entry name" value="Creatinase/prolidase N-terminal domain"/>
    <property type="match status" value="1"/>
</dbReference>
<organism evidence="3 4">
    <name type="scientific">Marivibrio halodurans</name>
    <dbReference type="NCBI Taxonomy" id="2039722"/>
    <lineage>
        <taxon>Bacteria</taxon>
        <taxon>Pseudomonadati</taxon>
        <taxon>Pseudomonadota</taxon>
        <taxon>Alphaproteobacteria</taxon>
        <taxon>Rhodospirillales</taxon>
        <taxon>Rhodospirillaceae</taxon>
        <taxon>Marivibrio</taxon>
    </lineage>
</organism>
<dbReference type="Pfam" id="PF00557">
    <property type="entry name" value="Peptidase_M24"/>
    <property type="match status" value="1"/>
</dbReference>
<accession>A0A8J7V2C2</accession>
<keyword evidence="3" id="KW-0378">Hydrolase</keyword>
<evidence type="ECO:0000313" key="4">
    <source>
        <dbReference type="Proteomes" id="UP000672602"/>
    </source>
</evidence>
<dbReference type="Pfam" id="PF01321">
    <property type="entry name" value="Creatinase_N"/>
    <property type="match status" value="1"/>
</dbReference>
<dbReference type="InterPro" id="IPR000587">
    <property type="entry name" value="Creatinase_N"/>
</dbReference>
<dbReference type="InterPro" id="IPR029149">
    <property type="entry name" value="Creatin/AminoP/Spt16_N"/>
</dbReference>
<dbReference type="InterPro" id="IPR036005">
    <property type="entry name" value="Creatinase/aminopeptidase-like"/>
</dbReference>
<dbReference type="InterPro" id="IPR000994">
    <property type="entry name" value="Pept_M24"/>
</dbReference>
<dbReference type="PANTHER" id="PTHR46112">
    <property type="entry name" value="AMINOPEPTIDASE"/>
    <property type="match status" value="1"/>
</dbReference>